<dbReference type="Pfam" id="PF06970">
    <property type="entry name" value="RepA_N"/>
    <property type="match status" value="1"/>
</dbReference>
<gene>
    <name evidence="3" type="ORF">LKD31_12135</name>
</gene>
<sequence length="352" mass="40574">MNTKRYTLSDAHSTQFYQLPKWLVALRVEAEISNEAILLYTYLRDRVQLSITNKWIDDNGEAYLYFKREQMEKLLGCKKDKVQKIIKELKSVNLLDEVRQGLNQPNRLYLRYPDNSELIEMSIDFEDEDEENGEQEPESPEKPSDYAERGKTALRSTEIPQSGLLKNRTPDCGKSEVKSAEISQSRVLKNRSLDFCKTAPNKTEYNKTEYNKTDSQSDGNFDFLMNADVPEDFAKACISLICEITTTPLSTVRIGKQVLPSTQVCQALHSLTPEHLQAVYRITKYSNNVRKPKGYLLALLYNAAQAAPESNLYAQFFAMPPEEHKPSFDIKLYEKYDIFDYLNEERSPEHGT</sequence>
<comment type="caution">
    <text evidence="3">The sequence shown here is derived from an EMBL/GenBank/DDBJ whole genome shotgun (WGS) entry which is preliminary data.</text>
</comment>
<feature type="region of interest" description="Disordered" evidence="1">
    <location>
        <begin position="126"/>
        <end position="179"/>
    </location>
</feature>
<keyword evidence="4" id="KW-1185">Reference proteome</keyword>
<feature type="compositionally biased region" description="Basic and acidic residues" evidence="1">
    <location>
        <begin position="139"/>
        <end position="151"/>
    </location>
</feature>
<accession>A0AAE3AN08</accession>
<evidence type="ECO:0000313" key="4">
    <source>
        <dbReference type="Proteomes" id="UP001199424"/>
    </source>
</evidence>
<reference evidence="3" key="1">
    <citation type="submission" date="2021-10" db="EMBL/GenBank/DDBJ databases">
        <title>Anaerobic single-cell dispensing facilitates the cultivation of human gut bacteria.</title>
        <authorList>
            <person name="Afrizal A."/>
        </authorList>
    </citation>
    <scope>NUCLEOTIDE SEQUENCE</scope>
    <source>
        <strain evidence="3">CLA-AA-H250</strain>
    </source>
</reference>
<protein>
    <submittedName>
        <fullName evidence="3">Replication initiator protein A</fullName>
    </submittedName>
</protein>
<evidence type="ECO:0000256" key="1">
    <source>
        <dbReference type="SAM" id="MobiDB-lite"/>
    </source>
</evidence>
<dbReference type="Proteomes" id="UP001199424">
    <property type="component" value="Unassembled WGS sequence"/>
</dbReference>
<organism evidence="3 4">
    <name type="scientific">Hominenteromicrobium mulieris</name>
    <dbReference type="NCBI Taxonomy" id="2885357"/>
    <lineage>
        <taxon>Bacteria</taxon>
        <taxon>Bacillati</taxon>
        <taxon>Bacillota</taxon>
        <taxon>Clostridia</taxon>
        <taxon>Eubacteriales</taxon>
        <taxon>Oscillospiraceae</taxon>
        <taxon>Hominenteromicrobium</taxon>
    </lineage>
</organism>
<feature type="compositionally biased region" description="Basic and acidic residues" evidence="1">
    <location>
        <begin position="168"/>
        <end position="179"/>
    </location>
</feature>
<evidence type="ECO:0000313" key="3">
    <source>
        <dbReference type="EMBL" id="MCC2137755.1"/>
    </source>
</evidence>
<dbReference type="EMBL" id="JAJEQC010000015">
    <property type="protein sequence ID" value="MCC2137755.1"/>
    <property type="molecule type" value="Genomic_DNA"/>
</dbReference>
<dbReference type="RefSeq" id="WP_177715795.1">
    <property type="nucleotide sequence ID" value="NZ_JAJEQC010000015.1"/>
</dbReference>
<feature type="compositionally biased region" description="Acidic residues" evidence="1">
    <location>
        <begin position="126"/>
        <end position="138"/>
    </location>
</feature>
<proteinExistence type="predicted"/>
<name>A0AAE3AN08_9FIRM</name>
<feature type="domain" description="Replication initiator A N-terminal" evidence="2">
    <location>
        <begin position="15"/>
        <end position="89"/>
    </location>
</feature>
<evidence type="ECO:0000259" key="2">
    <source>
        <dbReference type="Pfam" id="PF06970"/>
    </source>
</evidence>
<dbReference type="InterPro" id="IPR010724">
    <property type="entry name" value="RepA_N"/>
</dbReference>
<dbReference type="AlphaFoldDB" id="A0AAE3AN08"/>